<feature type="region of interest" description="Disordered" evidence="7">
    <location>
        <begin position="49"/>
        <end position="319"/>
    </location>
</feature>
<dbReference type="Pfam" id="PF13855">
    <property type="entry name" value="LRR_8"/>
    <property type="match status" value="1"/>
</dbReference>
<organism evidence="10 11">
    <name type="scientific">Acanthamoeba castellanii (strain ATCC 30010 / Neff)</name>
    <dbReference type="NCBI Taxonomy" id="1257118"/>
    <lineage>
        <taxon>Eukaryota</taxon>
        <taxon>Amoebozoa</taxon>
        <taxon>Discosea</taxon>
        <taxon>Longamoebia</taxon>
        <taxon>Centramoebida</taxon>
        <taxon>Acanthamoebidae</taxon>
        <taxon>Acanthamoeba</taxon>
    </lineage>
</organism>
<feature type="compositionally biased region" description="Basic and acidic residues" evidence="7">
    <location>
        <begin position="2028"/>
        <end position="2038"/>
    </location>
</feature>
<comment type="similarity">
    <text evidence="1">Belongs to the protein kinase superfamily. TKL Ser/Thr protein kinase family. ROCO subfamily.</text>
</comment>
<evidence type="ECO:0000313" key="10">
    <source>
        <dbReference type="EMBL" id="ELR21887.1"/>
    </source>
</evidence>
<evidence type="ECO:0000256" key="2">
    <source>
        <dbReference type="ARBA" id="ARBA00022614"/>
    </source>
</evidence>
<dbReference type="InterPro" id="IPR050198">
    <property type="entry name" value="Non-receptor_tyrosine_kinases"/>
</dbReference>
<feature type="region of interest" description="Disordered" evidence="7">
    <location>
        <begin position="845"/>
        <end position="904"/>
    </location>
</feature>
<dbReference type="PROSITE" id="PS00107">
    <property type="entry name" value="PROTEIN_KINASE_ATP"/>
    <property type="match status" value="1"/>
</dbReference>
<dbReference type="OrthoDB" id="4161764at2759"/>
<dbReference type="PRINTS" id="PR00109">
    <property type="entry name" value="TYRKINASE"/>
</dbReference>
<name>L8H9F6_ACACF</name>
<evidence type="ECO:0000256" key="3">
    <source>
        <dbReference type="ARBA" id="ARBA00022737"/>
    </source>
</evidence>
<feature type="compositionally biased region" description="Basic and acidic residues" evidence="7">
    <location>
        <begin position="269"/>
        <end position="280"/>
    </location>
</feature>
<feature type="compositionally biased region" description="Low complexity" evidence="7">
    <location>
        <begin position="1463"/>
        <end position="1496"/>
    </location>
</feature>
<feature type="compositionally biased region" description="Basic and acidic residues" evidence="7">
    <location>
        <begin position="102"/>
        <end position="117"/>
    </location>
</feature>
<feature type="compositionally biased region" description="Basic and acidic residues" evidence="7">
    <location>
        <begin position="151"/>
        <end position="217"/>
    </location>
</feature>
<evidence type="ECO:0000313" key="11">
    <source>
        <dbReference type="Proteomes" id="UP000011083"/>
    </source>
</evidence>
<protein>
    <submittedName>
        <fullName evidence="10">Protein kinase domain containing protein</fullName>
    </submittedName>
</protein>
<dbReference type="GO" id="GO:0005524">
    <property type="term" value="F:ATP binding"/>
    <property type="evidence" value="ECO:0007669"/>
    <property type="project" value="UniProtKB-UniRule"/>
</dbReference>
<dbReference type="InterPro" id="IPR013761">
    <property type="entry name" value="SAM/pointed_sf"/>
</dbReference>
<feature type="compositionally biased region" description="Low complexity" evidence="7">
    <location>
        <begin position="1580"/>
        <end position="1592"/>
    </location>
</feature>
<dbReference type="InterPro" id="IPR036388">
    <property type="entry name" value="WH-like_DNA-bd_sf"/>
</dbReference>
<feature type="region of interest" description="Disordered" evidence="7">
    <location>
        <begin position="1277"/>
        <end position="1300"/>
    </location>
</feature>
<dbReference type="Pfam" id="PF00536">
    <property type="entry name" value="SAM_1"/>
    <property type="match status" value="1"/>
</dbReference>
<dbReference type="Pfam" id="PF08477">
    <property type="entry name" value="Roc"/>
    <property type="match status" value="1"/>
</dbReference>
<accession>L8H9F6</accession>
<feature type="compositionally biased region" description="Low complexity" evidence="7">
    <location>
        <begin position="1527"/>
        <end position="1545"/>
    </location>
</feature>
<feature type="region of interest" description="Disordered" evidence="7">
    <location>
        <begin position="1995"/>
        <end position="2038"/>
    </location>
</feature>
<keyword evidence="10" id="KW-0808">Transferase</keyword>
<dbReference type="Gene3D" id="1.10.510.10">
    <property type="entry name" value="Transferase(Phosphotransferase) domain 1"/>
    <property type="match status" value="1"/>
</dbReference>
<dbReference type="GO" id="GO:0004713">
    <property type="term" value="F:protein tyrosine kinase activity"/>
    <property type="evidence" value="ECO:0007669"/>
    <property type="project" value="InterPro"/>
</dbReference>
<feature type="compositionally biased region" description="Low complexity" evidence="7">
    <location>
        <begin position="1670"/>
        <end position="1687"/>
    </location>
</feature>
<dbReference type="InterPro" id="IPR020859">
    <property type="entry name" value="ROC"/>
</dbReference>
<dbReference type="CDD" id="cd00192">
    <property type="entry name" value="PTKc"/>
    <property type="match status" value="1"/>
</dbReference>
<dbReference type="SMART" id="SM00454">
    <property type="entry name" value="SAM"/>
    <property type="match status" value="1"/>
</dbReference>
<dbReference type="Pfam" id="PF07714">
    <property type="entry name" value="PK_Tyr_Ser-Thr"/>
    <property type="match status" value="1"/>
</dbReference>
<dbReference type="InterPro" id="IPR027417">
    <property type="entry name" value="P-loop_NTPase"/>
</dbReference>
<feature type="region of interest" description="Disordered" evidence="7">
    <location>
        <begin position="1128"/>
        <end position="1264"/>
    </location>
</feature>
<dbReference type="SUPFAM" id="SSF47769">
    <property type="entry name" value="SAM/Pointed domain"/>
    <property type="match status" value="1"/>
</dbReference>
<dbReference type="SUPFAM" id="SSF56112">
    <property type="entry name" value="Protein kinase-like (PK-like)"/>
    <property type="match status" value="1"/>
</dbReference>
<evidence type="ECO:0000256" key="7">
    <source>
        <dbReference type="SAM" id="MobiDB-lite"/>
    </source>
</evidence>
<feature type="compositionally biased region" description="Low complexity" evidence="7">
    <location>
        <begin position="1128"/>
        <end position="1145"/>
    </location>
</feature>
<dbReference type="VEuPathDB" id="AmoebaDB:ACA1_007750"/>
<evidence type="ECO:0000256" key="4">
    <source>
        <dbReference type="ARBA" id="ARBA00022741"/>
    </source>
</evidence>
<dbReference type="InterPro" id="IPR001611">
    <property type="entry name" value="Leu-rich_rpt"/>
</dbReference>
<dbReference type="SMART" id="SM00219">
    <property type="entry name" value="TyrKc"/>
    <property type="match status" value="1"/>
</dbReference>
<keyword evidence="10" id="KW-0418">Kinase</keyword>
<dbReference type="PANTHER" id="PTHR24418">
    <property type="entry name" value="TYROSINE-PROTEIN KINASE"/>
    <property type="match status" value="1"/>
</dbReference>
<dbReference type="EMBL" id="KB007895">
    <property type="protein sequence ID" value="ELR21887.1"/>
    <property type="molecule type" value="Genomic_DNA"/>
</dbReference>
<dbReference type="InterPro" id="IPR001245">
    <property type="entry name" value="Ser-Thr/Tyr_kinase_cat_dom"/>
</dbReference>
<evidence type="ECO:0000256" key="6">
    <source>
        <dbReference type="PROSITE-ProRule" id="PRU10141"/>
    </source>
</evidence>
<keyword evidence="11" id="KW-1185">Reference proteome</keyword>
<dbReference type="PROSITE" id="PS50011">
    <property type="entry name" value="PROTEIN_KINASE_DOM"/>
    <property type="match status" value="1"/>
</dbReference>
<dbReference type="KEGG" id="acan:ACA1_007750"/>
<feature type="domain" description="Protein kinase" evidence="8">
    <location>
        <begin position="1730"/>
        <end position="1995"/>
    </location>
</feature>
<dbReference type="STRING" id="1257118.L8H9F6"/>
<sequence>MQALKLKINKIRARASSPPPSPAPVVPAAAPKVRPSKFDGPVFAALLEDLRNENGAGKSESESEGEKRAKKSEDDGAGLERSGEDAGTGAGAGRRQRWARPAGEEEAKRKAERDEKKTRRRSLGVFLESGRRSGENDLRSLLAGLGSPRTPKADVSKEKAKSRRNEERRRAKEGEKERAKVEKEKEKTKAKDKGNSREKGKEKETEEAAAAESERPINRTRRRSASMDRLGLSHRSSVSPLGKGAKSDSEDDRAKRQRNMAGNESPNVIRREEEAADVIKKPKGLSADSWRESGAASGETASRQVSRSQRKNRNINSDHAEEQAWECLDLSKRYLDHWAVEELCQVLMTNTRIKRLRLSKNRIGDEGLDHLSAMLSRNTTLTTLDLRFNNLTSEGVGRLLSSIERSNVTLTTLLVKEKEDEESEQEGVAAVGPATAYRKRLQRVVKSNRSFQKVLSGSACKLRELDYSGNALETVPSQIGQLRRLCVLNLSENRLQSLPPSLVDCTSLVHLHLANNLLTEDVSNNQIASLPRHELLSMTGLRSGSSLLRYLREQSALADFSTQAVSTLNLIVLGNERSGKTTLIHHLMDVNKQQRVMRHRSLGKDPVEALQTLSPFLDIQDWEVKKAKSETAVRFRVWDFVDYDTYYPAHKCFLAKRSIIIVLFDLSLPSRASQLEYWLQSIHESKAEGTPVIIVGRWGDAPAGTGYRGTSQASQAAEAAHKLVPKFKSRFPHIVTHLITSSKGKSVARLRDKLLELAFSLPFIPDSIPSSHVRLQLKIEKQSRFKPFLSLDEFKGLARQCGVATDTSLEVAVQWLKEMGSIIYVGNHRGSGSSRSKRRVAPVAAAAANISSPPSQISSWPSTSSSSSSSSPSYSSSSTTTSYTTDDPSAPAPASARARRSPLPRLISGEEETRLLNDFIIVSPKWVLEAIGAITSARHTYLSCRGEVTFATLSQKIWSAAATFPVQSHFPLARVLHEYGVLRLIDATTDAASGANTTASAAAAEIVDGGQVEAGGMKVGLTLQATTSTHVAQPMRNLGTLVVKCWWMEEFEHASDIRRLKKATTVKRVLEILQLEKYIPVLLEHEVTFKSFILLNEDDLKDMGIPTGPRKSLLAAIEVVKKHSPFSLAIPSSSSPATTATASGPRSPPRSPSLSTPERIRLEDLKHHVDKKPSSPHSPSKVADESGGGGAQDVGAATGTGPHDRVDKRRQQRGKERITRKRESESGEHFTKRRSNKEQEVVEQDDAHMRLGSAGGSPGRRRAHSSPIMPVQLLIDSSSNLATRSPPSPTTAARGKRFGIKNARKSLERRLHNLISPGRESDGDGGDLAQQQQHPLGRHSAGGKKDRSARSKKGVRLATSDSTTLLSHSTPSTARLSYAAAMASPPTSPTSASSSSSSPSSSSPSMPPLSLSLYPKTAQGLFSSMSVPTTPTSSLPKSRATASSPSLAQYSFALSPFPSPLASPLTSTSPRVSPTSSPRSSSMSSSPASSPYASPRFDPETPSSVGGPTVQFAVGTAVPQLPPLHYSAISPSPSPSTSATTPAIPSCSSSFSSASAAVTSAASSSSTSSPSIPGLHLQLSSPSSANVGASSPLSPGSYSLILRVQKEDKDKDGSAAGNGCNGNGSSIGGGGASSSKAEARSELKRASTRLPVPSTPRAHGTVTPRASVGTPTQRQPSPRPSLSSVVSEAKDRMDEPSKTLSFDNFDIVDSGMQFQTRTTKERWEIEPSELEFIREIGQGAFGVVWLAKWRNSEVVVKKLFSDQRLSPKQLKEFKGEANIMLRLRPHKNIVQLMGVCLHPDNLSLVVEYVPLGDLCSLLRREPLSLSVKIQLLMGTAAALCHLHQENVVHRDLAARNLLVTLANGNYEVKVTDFGLSRKSKGTYESSTGFGPLKWMAPESIHPKTKLFSKASDVWAFGVVIWEILMDGEEPFADMESIDAGMAILMGERLAIREEWPPELQSLMHECWAVVLSERPAFEDIYKRLETALLRHHEEVSAGNTASPVTSVCPTTTTLASSSSALSSTPTTDSEKRQRPPSP</sequence>
<keyword evidence="4 6" id="KW-0547">Nucleotide-binding</keyword>
<dbReference type="GeneID" id="14922805"/>
<dbReference type="Pfam" id="PF13516">
    <property type="entry name" value="LRR_6"/>
    <property type="match status" value="2"/>
</dbReference>
<dbReference type="InterPro" id="IPR001660">
    <property type="entry name" value="SAM"/>
</dbReference>
<feature type="compositionally biased region" description="Gly residues" evidence="7">
    <location>
        <begin position="1619"/>
        <end position="1632"/>
    </location>
</feature>
<evidence type="ECO:0000259" key="9">
    <source>
        <dbReference type="PROSITE" id="PS51424"/>
    </source>
</evidence>
<feature type="region of interest" description="Disordered" evidence="7">
    <location>
        <begin position="1"/>
        <end position="37"/>
    </location>
</feature>
<feature type="compositionally biased region" description="Low complexity" evidence="7">
    <location>
        <begin position="845"/>
        <end position="896"/>
    </location>
</feature>
<feature type="compositionally biased region" description="Basic and acidic residues" evidence="7">
    <location>
        <begin position="129"/>
        <end position="138"/>
    </location>
</feature>
<feature type="compositionally biased region" description="Basic and acidic residues" evidence="7">
    <location>
        <begin position="1688"/>
        <end position="1697"/>
    </location>
</feature>
<dbReference type="PROSITE" id="PS51424">
    <property type="entry name" value="ROC"/>
    <property type="match status" value="1"/>
</dbReference>
<dbReference type="Gene3D" id="3.30.70.1390">
    <property type="entry name" value="ROC domain from the Parkinson's disease-associated leucine-rich repeat kinase 2"/>
    <property type="match status" value="1"/>
</dbReference>
<dbReference type="InterPro" id="IPR032675">
    <property type="entry name" value="LRR_dom_sf"/>
</dbReference>
<feature type="region of interest" description="Disordered" evidence="7">
    <location>
        <begin position="1563"/>
        <end position="1592"/>
    </location>
</feature>
<reference evidence="10 11" key="1">
    <citation type="journal article" date="2013" name="Genome Biol.">
        <title>Genome of Acanthamoeba castellanii highlights extensive lateral gene transfer and early evolution of tyrosine kinase signaling.</title>
        <authorList>
            <person name="Clarke M."/>
            <person name="Lohan A.J."/>
            <person name="Liu B."/>
            <person name="Lagkouvardos I."/>
            <person name="Roy S."/>
            <person name="Zafar N."/>
            <person name="Bertelli C."/>
            <person name="Schilde C."/>
            <person name="Kianianmomeni A."/>
            <person name="Burglin T.R."/>
            <person name="Frech C."/>
            <person name="Turcotte B."/>
            <person name="Kopec K.O."/>
            <person name="Synnott J.M."/>
            <person name="Choo C."/>
            <person name="Paponov I."/>
            <person name="Finkler A."/>
            <person name="Soon Heng Tan C."/>
            <person name="Hutchins A.P."/>
            <person name="Weinmeier T."/>
            <person name="Rattei T."/>
            <person name="Chu J.S."/>
            <person name="Gimenez G."/>
            <person name="Irimia M."/>
            <person name="Rigden D.J."/>
            <person name="Fitzpatrick D.A."/>
            <person name="Lorenzo-Morales J."/>
            <person name="Bateman A."/>
            <person name="Chiu C.H."/>
            <person name="Tang P."/>
            <person name="Hegemann P."/>
            <person name="Fromm H."/>
            <person name="Raoult D."/>
            <person name="Greub G."/>
            <person name="Miranda-Saavedra D."/>
            <person name="Chen N."/>
            <person name="Nash P."/>
            <person name="Ginger M.L."/>
            <person name="Horn M."/>
            <person name="Schaap P."/>
            <person name="Caler L."/>
            <person name="Loftus B."/>
        </authorList>
    </citation>
    <scope>NUCLEOTIDE SEQUENCE [LARGE SCALE GENOMIC DNA]</scope>
    <source>
        <strain evidence="10 11">Neff</strain>
    </source>
</reference>
<keyword evidence="3" id="KW-0677">Repeat</keyword>
<dbReference type="Gene3D" id="1.10.10.10">
    <property type="entry name" value="Winged helix-like DNA-binding domain superfamily/Winged helix DNA-binding domain"/>
    <property type="match status" value="1"/>
</dbReference>
<dbReference type="InterPro" id="IPR011009">
    <property type="entry name" value="Kinase-like_dom_sf"/>
</dbReference>
<dbReference type="InterPro" id="IPR020635">
    <property type="entry name" value="Tyr_kinase_cat_dom"/>
</dbReference>
<dbReference type="Gene3D" id="1.10.150.50">
    <property type="entry name" value="Transcription Factor, Ets-1"/>
    <property type="match status" value="1"/>
</dbReference>
<dbReference type="PROSITE" id="PS00109">
    <property type="entry name" value="PROTEIN_KINASE_TYR"/>
    <property type="match status" value="1"/>
</dbReference>
<dbReference type="PROSITE" id="PS51450">
    <property type="entry name" value="LRR"/>
    <property type="match status" value="1"/>
</dbReference>
<proteinExistence type="inferred from homology"/>
<feature type="compositionally biased region" description="Basic and acidic residues" evidence="7">
    <location>
        <begin position="1158"/>
        <end position="1173"/>
    </location>
</feature>
<feature type="compositionally biased region" description="Basic and acidic residues" evidence="7">
    <location>
        <begin position="245"/>
        <end position="254"/>
    </location>
</feature>
<dbReference type="Proteomes" id="UP000011083">
    <property type="component" value="Unassembled WGS sequence"/>
</dbReference>
<dbReference type="SUPFAM" id="SSF52047">
    <property type="entry name" value="RNI-like"/>
    <property type="match status" value="1"/>
</dbReference>
<gene>
    <name evidence="10" type="ORF">ACA1_007750</name>
</gene>
<keyword evidence="5 6" id="KW-0067">ATP-binding</keyword>
<feature type="region of interest" description="Disordered" evidence="7">
    <location>
        <begin position="1525"/>
        <end position="1545"/>
    </location>
</feature>
<feature type="region of interest" description="Disordered" evidence="7">
    <location>
        <begin position="1608"/>
        <end position="1698"/>
    </location>
</feature>
<dbReference type="Gene3D" id="3.40.50.300">
    <property type="entry name" value="P-loop containing nucleotide triphosphate hydrolases"/>
    <property type="match status" value="1"/>
</dbReference>
<feature type="compositionally biased region" description="Low complexity" evidence="7">
    <location>
        <begin position="1357"/>
        <end position="1412"/>
    </location>
</feature>
<feature type="compositionally biased region" description="Basic and acidic residues" evidence="7">
    <location>
        <begin position="1202"/>
        <end position="1249"/>
    </location>
</feature>
<dbReference type="SUPFAM" id="SSF52540">
    <property type="entry name" value="P-loop containing nucleoside triphosphate hydrolases"/>
    <property type="match status" value="1"/>
</dbReference>
<feature type="region of interest" description="Disordered" evidence="7">
    <location>
        <begin position="1463"/>
        <end position="1510"/>
    </location>
</feature>
<feature type="binding site" evidence="6">
    <location>
        <position position="1758"/>
    </location>
    <ligand>
        <name>ATP</name>
        <dbReference type="ChEBI" id="CHEBI:30616"/>
    </ligand>
</feature>
<evidence type="ECO:0000256" key="5">
    <source>
        <dbReference type="ARBA" id="ARBA00022840"/>
    </source>
</evidence>
<dbReference type="SMART" id="SM00368">
    <property type="entry name" value="LRR_RI"/>
    <property type="match status" value="2"/>
</dbReference>
<feature type="region of interest" description="Disordered" evidence="7">
    <location>
        <begin position="1315"/>
        <end position="1412"/>
    </location>
</feature>
<dbReference type="InterPro" id="IPR000719">
    <property type="entry name" value="Prot_kinase_dom"/>
</dbReference>
<evidence type="ECO:0000256" key="1">
    <source>
        <dbReference type="ARBA" id="ARBA00008171"/>
    </source>
</evidence>
<dbReference type="RefSeq" id="XP_004347719.1">
    <property type="nucleotide sequence ID" value="XM_004347669.1"/>
</dbReference>
<feature type="compositionally biased region" description="Basic and acidic residues" evidence="7">
    <location>
        <begin position="59"/>
        <end position="74"/>
    </location>
</feature>
<evidence type="ECO:0000259" key="8">
    <source>
        <dbReference type="PROSITE" id="PS50011"/>
    </source>
</evidence>
<dbReference type="InterPro" id="IPR008266">
    <property type="entry name" value="Tyr_kinase_AS"/>
</dbReference>
<feature type="domain" description="Roc" evidence="9">
    <location>
        <begin position="561"/>
        <end position="761"/>
    </location>
</feature>
<keyword evidence="2" id="KW-0433">Leucine-rich repeat</keyword>
<dbReference type="InterPro" id="IPR017441">
    <property type="entry name" value="Protein_kinase_ATP_BS"/>
</dbReference>
<dbReference type="Gene3D" id="3.80.10.10">
    <property type="entry name" value="Ribonuclease Inhibitor"/>
    <property type="match status" value="2"/>
</dbReference>
<feature type="compositionally biased region" description="Low complexity" evidence="7">
    <location>
        <begin position="2000"/>
        <end position="2027"/>
    </location>
</feature>